<protein>
    <submittedName>
        <fullName evidence="3">PH domain-containing protein</fullName>
    </submittedName>
</protein>
<keyword evidence="1" id="KW-0472">Membrane</keyword>
<name>A0ABP7CKV5_9ACTN</name>
<dbReference type="RefSeq" id="WP_344810675.1">
    <property type="nucleotide sequence ID" value="NZ_BAAAYX010000002.1"/>
</dbReference>
<evidence type="ECO:0000313" key="4">
    <source>
        <dbReference type="Proteomes" id="UP001500051"/>
    </source>
</evidence>
<dbReference type="Proteomes" id="UP001500051">
    <property type="component" value="Unassembled WGS sequence"/>
</dbReference>
<proteinExistence type="predicted"/>
<dbReference type="PROSITE" id="PS51257">
    <property type="entry name" value="PROKAR_LIPOPROTEIN"/>
    <property type="match status" value="1"/>
</dbReference>
<dbReference type="PANTHER" id="PTHR37938:SF1">
    <property type="entry name" value="BLL0215 PROTEIN"/>
    <property type="match status" value="1"/>
</dbReference>
<dbReference type="PANTHER" id="PTHR37938">
    <property type="entry name" value="BLL0215 PROTEIN"/>
    <property type="match status" value="1"/>
</dbReference>
<dbReference type="EMBL" id="BAAAYX010000002">
    <property type="protein sequence ID" value="GAA3692481.1"/>
    <property type="molecule type" value="Genomic_DNA"/>
</dbReference>
<reference evidence="4" key="1">
    <citation type="journal article" date="2019" name="Int. J. Syst. Evol. Microbiol.">
        <title>The Global Catalogue of Microorganisms (GCM) 10K type strain sequencing project: providing services to taxonomists for standard genome sequencing and annotation.</title>
        <authorList>
            <consortium name="The Broad Institute Genomics Platform"/>
            <consortium name="The Broad Institute Genome Sequencing Center for Infectious Disease"/>
            <person name="Wu L."/>
            <person name="Ma J."/>
        </authorList>
    </citation>
    <scope>NUCLEOTIDE SEQUENCE [LARGE SCALE GENOMIC DNA]</scope>
    <source>
        <strain evidence="4">JCM 16548</strain>
    </source>
</reference>
<feature type="domain" description="YdbS-like PH" evidence="2">
    <location>
        <begin position="77"/>
        <end position="149"/>
    </location>
</feature>
<accession>A0ABP7CKV5</accession>
<dbReference type="Pfam" id="PF03703">
    <property type="entry name" value="bPH_2"/>
    <property type="match status" value="1"/>
</dbReference>
<keyword evidence="1" id="KW-0812">Transmembrane</keyword>
<gene>
    <name evidence="3" type="ORF">GCM10022204_04900</name>
</gene>
<feature type="transmembrane region" description="Helical" evidence="1">
    <location>
        <begin position="24"/>
        <end position="48"/>
    </location>
</feature>
<evidence type="ECO:0000256" key="1">
    <source>
        <dbReference type="SAM" id="Phobius"/>
    </source>
</evidence>
<comment type="caution">
    <text evidence="3">The sequence shown here is derived from an EMBL/GenBank/DDBJ whole genome shotgun (WGS) entry which is preliminary data.</text>
</comment>
<keyword evidence="4" id="KW-1185">Reference proteome</keyword>
<dbReference type="InterPro" id="IPR005182">
    <property type="entry name" value="YdbS-like_PH"/>
</dbReference>
<evidence type="ECO:0000259" key="2">
    <source>
        <dbReference type="Pfam" id="PF03703"/>
    </source>
</evidence>
<sequence>MGLSAKLLGADERVLMHMRTHGKVLFWPAAGLIACGALLGAGAALVPYDYRPVGQFAVAVVAGVLATWWTVIPFLRWRTTTYTLTNHRLITRSGILKKSGTNLPLARVNDVTYQRSLSDRMLGCGTLRVRTAADAGPVVLDDVPDVEDVHVTMSELIGASVRS</sequence>
<keyword evidence="1" id="KW-1133">Transmembrane helix</keyword>
<organism evidence="3 4">
    <name type="scientific">Microlunatus aurantiacus</name>
    <dbReference type="NCBI Taxonomy" id="446786"/>
    <lineage>
        <taxon>Bacteria</taxon>
        <taxon>Bacillati</taxon>
        <taxon>Actinomycetota</taxon>
        <taxon>Actinomycetes</taxon>
        <taxon>Propionibacteriales</taxon>
        <taxon>Propionibacteriaceae</taxon>
        <taxon>Microlunatus</taxon>
    </lineage>
</organism>
<evidence type="ECO:0000313" key="3">
    <source>
        <dbReference type="EMBL" id="GAA3692481.1"/>
    </source>
</evidence>
<feature type="transmembrane region" description="Helical" evidence="1">
    <location>
        <begin position="54"/>
        <end position="75"/>
    </location>
</feature>